<sequence length="690" mass="76863">MAALTGGGQAIFESFLESVPLEKGDFFMQLYTRESMSQAELAASFGLHYLAVAPGGNKGCIDCAQFFEDADLLGEATGGKPIAVIYVEPLLAEDDWISPLLKIFSEHVLCRDTVLLIGTPNAGNLFTAARLLDGRLSEEDRYCLRGFSEKALLDLLAACGFTCEEKSGLTFDRESERARLTASDSIFLSPGSDAFSFIEKLKAVSDQELYTEQFCWMCRPAAPYALKDKAVVSPFLSIVMRTQGTRPAKLAEVLLCLSAQTCTDFEVLLIGHKMDETGRQHTQALIERQPGWLQSRIRLIEVSYGNRTTPLNVGYTAAGGAYICTLDDDDLVTSDWVETFYDLAKQNPGAILHCYGYAQPWREVALGECGRMGLIAVGPLEDGHCVPFNLVEHLRINNSPTTVYAIPAFIFSQCGLRFCEDLTTNEDWELLMRAVFICGVVDSDRCTSIYRLWQADSSRNAHSRREWDENRQFVMKSLIEQQVLVAKPGQLFSFEPDSQYFSRLYYDLGHGFSEKCVVDSSGKIEADLLRFIFPLPQRSPLIHLRIDPGEDGNVGVWEPCVILHYAQGEDRIITAAALKSNGAFLSEESVFIFTQPDPQLLFPEDLVIGTPIKVELTCRIEPLSDELCQWAEHMAAEEGIKEDSPPSVEKTGPEAETETRPTDLPLCSDPPPPVNKKSFFSRFKLRGDRR</sequence>
<keyword evidence="4" id="KW-1185">Reference proteome</keyword>
<name>A0A8J6LYR2_9FIRM</name>
<evidence type="ECO:0000256" key="1">
    <source>
        <dbReference type="SAM" id="MobiDB-lite"/>
    </source>
</evidence>
<feature type="region of interest" description="Disordered" evidence="1">
    <location>
        <begin position="638"/>
        <end position="690"/>
    </location>
</feature>
<protein>
    <submittedName>
        <fullName evidence="3">Glycosyltransferase family 2 protein</fullName>
    </submittedName>
</protein>
<dbReference type="RefSeq" id="WP_186487933.1">
    <property type="nucleotide sequence ID" value="NZ_JACOGI010000001.1"/>
</dbReference>
<proteinExistence type="predicted"/>
<feature type="compositionally biased region" description="Basic and acidic residues" evidence="1">
    <location>
        <begin position="651"/>
        <end position="661"/>
    </location>
</feature>
<dbReference type="Proteomes" id="UP000597668">
    <property type="component" value="Unassembled WGS sequence"/>
</dbReference>
<dbReference type="AlphaFoldDB" id="A0A8J6LYR2"/>
<gene>
    <name evidence="3" type="ORF">H8K20_07215</name>
</gene>
<dbReference type="Pfam" id="PF00535">
    <property type="entry name" value="Glycos_transf_2"/>
    <property type="match status" value="1"/>
</dbReference>
<dbReference type="CDD" id="cd00761">
    <property type="entry name" value="Glyco_tranf_GTA_type"/>
    <property type="match status" value="1"/>
</dbReference>
<dbReference type="InterPro" id="IPR001173">
    <property type="entry name" value="Glyco_trans_2-like"/>
</dbReference>
<evidence type="ECO:0000313" key="3">
    <source>
        <dbReference type="EMBL" id="MBC3516182.1"/>
    </source>
</evidence>
<dbReference type="InterPro" id="IPR029044">
    <property type="entry name" value="Nucleotide-diphossugar_trans"/>
</dbReference>
<organism evidence="3 4">
    <name type="scientific">Neobittarella massiliensis</name>
    <name type="common">ex Bilen et al. 2018</name>
    <dbReference type="NCBI Taxonomy" id="2041842"/>
    <lineage>
        <taxon>Bacteria</taxon>
        <taxon>Bacillati</taxon>
        <taxon>Bacillota</taxon>
        <taxon>Clostridia</taxon>
        <taxon>Eubacteriales</taxon>
        <taxon>Oscillospiraceae</taxon>
        <taxon>Neobittarella (ex Bilen et al. 2018)</taxon>
    </lineage>
</organism>
<dbReference type="EMBL" id="JACOGI010000001">
    <property type="protein sequence ID" value="MBC3516182.1"/>
    <property type="molecule type" value="Genomic_DNA"/>
</dbReference>
<reference evidence="3" key="1">
    <citation type="submission" date="2020-08" db="EMBL/GenBank/DDBJ databases">
        <authorList>
            <person name="Liu C."/>
            <person name="Sun Q."/>
        </authorList>
    </citation>
    <scope>NUCLEOTIDE SEQUENCE</scope>
    <source>
        <strain evidence="3">NSJ-65</strain>
    </source>
</reference>
<feature type="domain" description="Glycosyltransferase 2-like" evidence="2">
    <location>
        <begin position="245"/>
        <end position="363"/>
    </location>
</feature>
<evidence type="ECO:0000259" key="2">
    <source>
        <dbReference type="Pfam" id="PF00535"/>
    </source>
</evidence>
<evidence type="ECO:0000313" key="4">
    <source>
        <dbReference type="Proteomes" id="UP000597668"/>
    </source>
</evidence>
<dbReference type="SUPFAM" id="SSF53448">
    <property type="entry name" value="Nucleotide-diphospho-sugar transferases"/>
    <property type="match status" value="1"/>
</dbReference>
<dbReference type="Gene3D" id="3.90.550.10">
    <property type="entry name" value="Spore Coat Polysaccharide Biosynthesis Protein SpsA, Chain A"/>
    <property type="match status" value="1"/>
</dbReference>
<accession>A0A8J6LYR2</accession>
<comment type="caution">
    <text evidence="3">The sequence shown here is derived from an EMBL/GenBank/DDBJ whole genome shotgun (WGS) entry which is preliminary data.</text>
</comment>